<dbReference type="InterPro" id="IPR041123">
    <property type="entry name" value="CRM1_repeat"/>
</dbReference>
<keyword evidence="4" id="KW-0509">mRNA transport</keyword>
<comment type="similarity">
    <text evidence="2">Belongs to the exportin family.</text>
</comment>
<dbReference type="STRING" id="81824.A9URC7"/>
<dbReference type="GO" id="GO:0031267">
    <property type="term" value="F:small GTPase binding"/>
    <property type="evidence" value="ECO:0007669"/>
    <property type="project" value="InterPro"/>
</dbReference>
<dbReference type="Pfam" id="PF03810">
    <property type="entry name" value="IBN_N"/>
    <property type="match status" value="1"/>
</dbReference>
<dbReference type="InParanoid" id="A9URC7"/>
<dbReference type="GO" id="GO:0005634">
    <property type="term" value="C:nucleus"/>
    <property type="evidence" value="ECO:0000318"/>
    <property type="project" value="GO_Central"/>
</dbReference>
<dbReference type="GO" id="GO:0005049">
    <property type="term" value="F:nuclear export signal receptor activity"/>
    <property type="evidence" value="ECO:0000318"/>
    <property type="project" value="GO_Central"/>
</dbReference>
<evidence type="ECO:0000256" key="1">
    <source>
        <dbReference type="ARBA" id="ARBA00004123"/>
    </source>
</evidence>
<dbReference type="AlphaFoldDB" id="A9URC7"/>
<dbReference type="KEGG" id="mbr:MONBRDRAFT_19782"/>
<dbReference type="eggNOG" id="KOG2020">
    <property type="taxonomic scope" value="Eukaryota"/>
</dbReference>
<dbReference type="FunCoup" id="A9URC7">
    <property type="interactions" value="1962"/>
</dbReference>
<dbReference type="GO" id="GO:0000055">
    <property type="term" value="P:ribosomal large subunit export from nucleus"/>
    <property type="evidence" value="ECO:0000318"/>
    <property type="project" value="GO_Central"/>
</dbReference>
<evidence type="ECO:0000256" key="4">
    <source>
        <dbReference type="ARBA" id="ARBA00022816"/>
    </source>
</evidence>
<gene>
    <name evidence="9" type="ORF">MONBRDRAFT_19782</name>
</gene>
<dbReference type="Pfam" id="PF08767">
    <property type="entry name" value="CRM1_C"/>
    <property type="match status" value="1"/>
</dbReference>
<keyword evidence="3" id="KW-0813">Transport</keyword>
<keyword evidence="10" id="KW-1185">Reference proteome</keyword>
<dbReference type="SMART" id="SM00913">
    <property type="entry name" value="IBN_N"/>
    <property type="match status" value="1"/>
</dbReference>
<dbReference type="InterPro" id="IPR041235">
    <property type="entry name" value="Exp1_repeat_2"/>
</dbReference>
<dbReference type="PANTHER" id="PTHR11223">
    <property type="entry name" value="EXPORTIN 1/5"/>
    <property type="match status" value="1"/>
</dbReference>
<sequence>MSILDFKAERVDVAVLDQLVEYLYMGIPGSPQQKLAEQILSEFQRHSDAWQRVYQVLQESSSSNTKYFALNILLNKIKSEWKILPQQQTEGMKDFIVNTIIQLSSNFESLEREKLLLSKLNAVLVQIVKQEWPQRWKSFVPDIVGASKTSESLCQNNLQIFELLSEEVFDFSKGRIVQVKAQHLKDALCDEFGAIFELCQFVMEMSNVPSLINQTLATMLRFLNWIPIGYVFSSDLVPLLVTKFLGVPLFRNATMQCLAEIGHPDTLEEIKQKQFSLFQLILEQLMQMLPPGTDVRGAWESSSMEEQAFIRYLALFFTSWLREHGALLEVAGEKLDMLMSALRYLIMMSNIDDKEVFKITLEYWNALASSLYNESAGYRSYRAGSLAVGSDSTRKEMYAPIMSEVRMVMINNMAKPEEVLVVETDDGEVVREHVKDTDTIELYKTMRFTLVYLTHLDCSDTEHLMTRQLSGQASGVNWNRTALNKLCWAIGSISGAMTVEDEKRFLVTVIRDLLNLCEFQTKKDDKAAIAANIMYVVGQYPRFLRAHWKFLKTVVNKLFEFMHEKHEGVQDMACDTFIKIAIKCKSMFVELQMGEVSPFVEEILSKMAVITIDLGAQQVHTFCEAVGHMIAAAPAVTMQTQLIAKLMELPNREWARIIADATQDVSVFEQPATLKSLVNILKANTAACRSIGDPFLTQLAAIYLDMLSVYRTLNNNIHEGVRGVKAVPTSHLKAMRAVRREILRFVSTWIARCCDPAAVMENIIPSLLEAVLGDYQESDPDARDHEVLVSFCTIINRLREAMNPCVMNVFAAIFESTLSMIKDDLEGYPEHRVAFYNLLLAIVQQCFQALGNLSMPQWSEFFYAIMWGIKHPMRNVSDTALKIVKELLEKLEYVPNLEQDFYKAFYTELMTNIFAVATDSAHLSGINYHSAILAQLFEIVEHDKLSFPLNKEDPSMPNRVFLEQWAASLLSSAFPHLQKQQLSVIVDGFFAYDDNLPQFKGHFRDFLVQCKEAVGQDLDSLYLAERQEQLTAARTEKQQRLATIPGMMSAADDMADD</sequence>
<reference evidence="9 10" key="1">
    <citation type="journal article" date="2008" name="Nature">
        <title>The genome of the choanoflagellate Monosiga brevicollis and the origin of metazoans.</title>
        <authorList>
            <consortium name="JGI Sequencing"/>
            <person name="King N."/>
            <person name="Westbrook M.J."/>
            <person name="Young S.L."/>
            <person name="Kuo A."/>
            <person name="Abedin M."/>
            <person name="Chapman J."/>
            <person name="Fairclough S."/>
            <person name="Hellsten U."/>
            <person name="Isogai Y."/>
            <person name="Letunic I."/>
            <person name="Marr M."/>
            <person name="Pincus D."/>
            <person name="Putnam N."/>
            <person name="Rokas A."/>
            <person name="Wright K.J."/>
            <person name="Zuzow R."/>
            <person name="Dirks W."/>
            <person name="Good M."/>
            <person name="Goodstein D."/>
            <person name="Lemons D."/>
            <person name="Li W."/>
            <person name="Lyons J.B."/>
            <person name="Morris A."/>
            <person name="Nichols S."/>
            <person name="Richter D.J."/>
            <person name="Salamov A."/>
            <person name="Bork P."/>
            <person name="Lim W.A."/>
            <person name="Manning G."/>
            <person name="Miller W.T."/>
            <person name="McGinnis W."/>
            <person name="Shapiro H."/>
            <person name="Tjian R."/>
            <person name="Grigoriev I.V."/>
            <person name="Rokhsar D."/>
        </authorList>
    </citation>
    <scope>NUCLEOTIDE SEQUENCE [LARGE SCALE GENOMIC DNA]</scope>
    <source>
        <strain evidence="10">MX1 / ATCC 50154</strain>
    </source>
</reference>
<dbReference type="SUPFAM" id="SSF48371">
    <property type="entry name" value="ARM repeat"/>
    <property type="match status" value="2"/>
</dbReference>
<dbReference type="GO" id="GO:0051028">
    <property type="term" value="P:mRNA transport"/>
    <property type="evidence" value="ECO:0007669"/>
    <property type="project" value="UniProtKB-KW"/>
</dbReference>
<dbReference type="GeneID" id="5888253"/>
<dbReference type="Proteomes" id="UP000001357">
    <property type="component" value="Unassembled WGS sequence"/>
</dbReference>
<evidence type="ECO:0000259" key="8">
    <source>
        <dbReference type="PROSITE" id="PS50166"/>
    </source>
</evidence>
<dbReference type="InterPro" id="IPR016024">
    <property type="entry name" value="ARM-type_fold"/>
</dbReference>
<dbReference type="GO" id="GO:0005737">
    <property type="term" value="C:cytoplasm"/>
    <property type="evidence" value="ECO:0000318"/>
    <property type="project" value="GO_Central"/>
</dbReference>
<comment type="subcellular location">
    <subcellularLocation>
        <location evidence="1">Nucleus</location>
    </subcellularLocation>
</comment>
<dbReference type="InterPro" id="IPR013598">
    <property type="entry name" value="Exportin-1/Importin-b-like"/>
</dbReference>
<dbReference type="Pfam" id="PF18787">
    <property type="entry name" value="CRM1_repeat_3"/>
    <property type="match status" value="1"/>
</dbReference>
<dbReference type="FunFam" id="1.25.10.10:FF:001255">
    <property type="entry name" value="Exportin 1"/>
    <property type="match status" value="1"/>
</dbReference>
<dbReference type="InterPro" id="IPR040485">
    <property type="entry name" value="XPO1_repeat_3"/>
</dbReference>
<evidence type="ECO:0000313" key="10">
    <source>
        <dbReference type="Proteomes" id="UP000001357"/>
    </source>
</evidence>
<dbReference type="PROSITE" id="PS50166">
    <property type="entry name" value="IMPORTIN_B_NT"/>
    <property type="match status" value="1"/>
</dbReference>
<keyword evidence="6" id="KW-0539">Nucleus</keyword>
<dbReference type="Pfam" id="PF18777">
    <property type="entry name" value="CRM1_repeat"/>
    <property type="match status" value="1"/>
</dbReference>
<keyword evidence="5" id="KW-0653">Protein transport</keyword>
<evidence type="ECO:0000256" key="3">
    <source>
        <dbReference type="ARBA" id="ARBA00022448"/>
    </source>
</evidence>
<evidence type="ECO:0000256" key="7">
    <source>
        <dbReference type="ARBA" id="ARBA00073514"/>
    </source>
</evidence>
<dbReference type="OMA" id="WAFKHNN"/>
<dbReference type="EMBL" id="CH991544">
    <property type="protein sequence ID" value="EDQ91900.1"/>
    <property type="molecule type" value="Genomic_DNA"/>
</dbReference>
<dbReference type="GO" id="GO:0006611">
    <property type="term" value="P:protein export from nucleus"/>
    <property type="evidence" value="ECO:0007669"/>
    <property type="project" value="InterPro"/>
</dbReference>
<dbReference type="InterPro" id="IPR014877">
    <property type="entry name" value="XPO1_C_dom"/>
</dbReference>
<dbReference type="Gene3D" id="1.25.10.10">
    <property type="entry name" value="Leucine-rich Repeat Variant"/>
    <property type="match status" value="1"/>
</dbReference>
<evidence type="ECO:0000313" key="9">
    <source>
        <dbReference type="EMBL" id="EDQ91900.1"/>
    </source>
</evidence>
<dbReference type="RefSeq" id="XP_001743186.1">
    <property type="nucleotide sequence ID" value="XM_001743134.1"/>
</dbReference>
<dbReference type="SMART" id="SM01102">
    <property type="entry name" value="CRM1_C"/>
    <property type="match status" value="1"/>
</dbReference>
<proteinExistence type="inferred from homology"/>
<dbReference type="GO" id="GO:0000056">
    <property type="term" value="P:ribosomal small subunit export from nucleus"/>
    <property type="evidence" value="ECO:0000318"/>
    <property type="project" value="GO_Central"/>
</dbReference>
<dbReference type="InterPro" id="IPR011989">
    <property type="entry name" value="ARM-like"/>
</dbReference>
<accession>A9URC7</accession>
<dbReference type="PANTHER" id="PTHR11223:SF2">
    <property type="entry name" value="EXPORTIN-1"/>
    <property type="match status" value="1"/>
</dbReference>
<organism evidence="9 10">
    <name type="scientific">Monosiga brevicollis</name>
    <name type="common">Choanoflagellate</name>
    <dbReference type="NCBI Taxonomy" id="81824"/>
    <lineage>
        <taxon>Eukaryota</taxon>
        <taxon>Choanoflagellata</taxon>
        <taxon>Craspedida</taxon>
        <taxon>Salpingoecidae</taxon>
        <taxon>Monosiga</taxon>
    </lineage>
</organism>
<dbReference type="Pfam" id="PF18784">
    <property type="entry name" value="CRM1_repeat_2"/>
    <property type="match status" value="1"/>
</dbReference>
<name>A9URC7_MONBE</name>
<evidence type="ECO:0000256" key="5">
    <source>
        <dbReference type="ARBA" id="ARBA00022927"/>
    </source>
</evidence>
<evidence type="ECO:0000256" key="2">
    <source>
        <dbReference type="ARBA" id="ARBA00009466"/>
    </source>
</evidence>
<dbReference type="InterPro" id="IPR045065">
    <property type="entry name" value="XPO1/5"/>
</dbReference>
<feature type="domain" description="Importin N-terminal" evidence="8">
    <location>
        <begin position="36"/>
        <end position="102"/>
    </location>
</feature>
<evidence type="ECO:0000256" key="6">
    <source>
        <dbReference type="ARBA" id="ARBA00023242"/>
    </source>
</evidence>
<dbReference type="Pfam" id="PF08389">
    <property type="entry name" value="Xpo1"/>
    <property type="match status" value="1"/>
</dbReference>
<dbReference type="InterPro" id="IPR001494">
    <property type="entry name" value="Importin-beta_N"/>
</dbReference>
<protein>
    <recommendedName>
        <fullName evidence="7">Exportin-1</fullName>
    </recommendedName>
</protein>